<organism evidence="2 3">
    <name type="scientific">Phytophthora citrophthora</name>
    <dbReference type="NCBI Taxonomy" id="4793"/>
    <lineage>
        <taxon>Eukaryota</taxon>
        <taxon>Sar</taxon>
        <taxon>Stramenopiles</taxon>
        <taxon>Oomycota</taxon>
        <taxon>Peronosporomycetes</taxon>
        <taxon>Peronosporales</taxon>
        <taxon>Peronosporaceae</taxon>
        <taxon>Phytophthora</taxon>
    </lineage>
</organism>
<dbReference type="Gene3D" id="2.60.40.10">
    <property type="entry name" value="Immunoglobulins"/>
    <property type="match status" value="1"/>
</dbReference>
<feature type="compositionally biased region" description="Polar residues" evidence="1">
    <location>
        <begin position="299"/>
        <end position="313"/>
    </location>
</feature>
<dbReference type="PANTHER" id="PTHR46500">
    <property type="entry name" value="CILIA- AND FLAGELLA-ASSOCIATED PROTEIN 221"/>
    <property type="match status" value="1"/>
</dbReference>
<evidence type="ECO:0000313" key="2">
    <source>
        <dbReference type="EMBL" id="KAK1933785.1"/>
    </source>
</evidence>
<evidence type="ECO:0000313" key="3">
    <source>
        <dbReference type="Proteomes" id="UP001259832"/>
    </source>
</evidence>
<comment type="caution">
    <text evidence="2">The sequence shown here is derived from an EMBL/GenBank/DDBJ whole genome shotgun (WGS) entry which is preliminary data.</text>
</comment>
<feature type="region of interest" description="Disordered" evidence="1">
    <location>
        <begin position="598"/>
        <end position="629"/>
    </location>
</feature>
<dbReference type="GO" id="GO:0003341">
    <property type="term" value="P:cilium movement"/>
    <property type="evidence" value="ECO:0007669"/>
    <property type="project" value="InterPro"/>
</dbReference>
<dbReference type="AlphaFoldDB" id="A0AAD9LET8"/>
<dbReference type="InterPro" id="IPR029676">
    <property type="entry name" value="CFAP221"/>
</dbReference>
<feature type="region of interest" description="Disordered" evidence="1">
    <location>
        <begin position="1"/>
        <end position="41"/>
    </location>
</feature>
<reference evidence="2" key="1">
    <citation type="submission" date="2023-08" db="EMBL/GenBank/DDBJ databases">
        <title>Reference Genome Resource for the Citrus Pathogen Phytophthora citrophthora.</title>
        <authorList>
            <person name="Moller H."/>
            <person name="Coetzee B."/>
            <person name="Rose L.J."/>
            <person name="Van Niekerk J.M."/>
        </authorList>
    </citation>
    <scope>NUCLEOTIDE SEQUENCE</scope>
    <source>
        <strain evidence="2">STE-U-9442</strain>
    </source>
</reference>
<evidence type="ECO:0000256" key="1">
    <source>
        <dbReference type="SAM" id="MobiDB-lite"/>
    </source>
</evidence>
<dbReference type="GO" id="GO:0097729">
    <property type="term" value="C:9+2 motile cilium"/>
    <property type="evidence" value="ECO:0007669"/>
    <property type="project" value="TreeGrafter"/>
</dbReference>
<keyword evidence="2" id="KW-0966">Cell projection</keyword>
<dbReference type="PANTHER" id="PTHR46500:SF1">
    <property type="entry name" value="CILIA- AND FLAGELLA-ASSOCIATED PROTEIN 221"/>
    <property type="match status" value="1"/>
</dbReference>
<accession>A0AAD9LET8</accession>
<dbReference type="Proteomes" id="UP001259832">
    <property type="component" value="Unassembled WGS sequence"/>
</dbReference>
<sequence>MNRAEMKPGRPNSAVQRVASPSSSMSSTASMSPVASPRLRRPMTTTTDEMIYAKPASVHFGGFVLDKTVQQRIRVHNNSAKAVRLRYLFPAGKKGFRATFASSDRPSFVSAGLSEEIIVSFTPPAGFQYYYDCIQVQSEEVAYGSSTDVVRGGATLIPLHAYPTVNEVTFPTRMDFGNVSRGSCASKRVDITCSVPVEFEYELRVTKAHPAFTIFPLTGTIPPRGEARIELEFRPVVYATASAELELHVSQLGFTPRICTLAGSSSSTAVDTASAAEVKARKADSTASPTLERCRSEAQSKASKPRTPSSQTKSSRKRYEQEEPQYEGVDDDEVELEKVRGIEIPHDLNSVAGITFVLNQEPGKLKPKDLKKAIKANRALRQQQREEQAKLNTGNDSSEENEDAITLSFQTLVREEQGFLDRVRVSKQVKDMFFQQELREVQDAEKALEFRSHKVHLGQRLLSPEQVSHLVALRELNFQALTRQQREQLRTMFINVYYDPPIVSDRQRPLNGDNQPLLLGELKTAVLPAKFVPAYAPDFKLYKNDLWARRQRVLRRLVRAVSTCILRLRAQKRLVRIRAWIGDAKTRMQVREKVTLDWQSSDQSGGESTAITKTEKNAALTQTPEDTLDSVSTNVQGRYYLSSFPLVEESTTQKHREIIEVPADWELKFNSFTFMELKPRNEALLMGHEQLLLPALPTHVPLEYARVLRQGAEGECGVAASLLPPAASAATDTGQSLAVKTPSLLEMMPPDAFLRPQASVRPLMKLQRPRETEPGYTLRPRRVFRTSPSSFSAWQNSQIGLQSVVGSHDGASLNLSDIFVNSVDRKLVEPIFPTPVGSTTNENRSIFGDVWDMSKTTVPPLAERAEDVPSLSDSESDDEGESSGAGISWKHARDLFDEFTAEQEDGGSNAYEDGELLGHDKGVYSFERYRHLIRQERSYDSHRQELLERLPKVGHLYDST</sequence>
<dbReference type="GO" id="GO:0044458">
    <property type="term" value="P:motile cilium assembly"/>
    <property type="evidence" value="ECO:0007669"/>
    <property type="project" value="TreeGrafter"/>
</dbReference>
<keyword evidence="3" id="KW-1185">Reference proteome</keyword>
<dbReference type="InterPro" id="IPR013783">
    <property type="entry name" value="Ig-like_fold"/>
</dbReference>
<dbReference type="EMBL" id="JASMQC010000027">
    <property type="protein sequence ID" value="KAK1933785.1"/>
    <property type="molecule type" value="Genomic_DNA"/>
</dbReference>
<feature type="compositionally biased region" description="Polar residues" evidence="1">
    <location>
        <begin position="619"/>
        <end position="629"/>
    </location>
</feature>
<feature type="region of interest" description="Disordered" evidence="1">
    <location>
        <begin position="861"/>
        <end position="887"/>
    </location>
</feature>
<feature type="region of interest" description="Disordered" evidence="1">
    <location>
        <begin position="277"/>
        <end position="331"/>
    </location>
</feature>
<feature type="compositionally biased region" description="Polar residues" evidence="1">
    <location>
        <begin position="598"/>
        <end position="612"/>
    </location>
</feature>
<protein>
    <submittedName>
        <fullName evidence="2">Cilia- and flagella-associated protein 221</fullName>
    </submittedName>
</protein>
<feature type="compositionally biased region" description="Acidic residues" evidence="1">
    <location>
        <begin position="322"/>
        <end position="331"/>
    </location>
</feature>
<name>A0AAD9LET8_9STRA</name>
<gene>
    <name evidence="2" type="ORF">P3T76_011545</name>
</gene>
<keyword evidence="2" id="KW-0282">Flagellum</keyword>
<feature type="compositionally biased region" description="Low complexity" evidence="1">
    <location>
        <begin position="18"/>
        <end position="37"/>
    </location>
</feature>
<keyword evidence="2" id="KW-0969">Cilium</keyword>
<feature type="region of interest" description="Disordered" evidence="1">
    <location>
        <begin position="379"/>
        <end position="402"/>
    </location>
</feature>
<proteinExistence type="predicted"/>